<proteinExistence type="predicted"/>
<reference evidence="1" key="1">
    <citation type="submission" date="2023-04" db="EMBL/GenBank/DDBJ databases">
        <title>Draft Genome sequencing of Naganishia species isolated from polar environments using Oxford Nanopore Technology.</title>
        <authorList>
            <person name="Leo P."/>
            <person name="Venkateswaran K."/>
        </authorList>
    </citation>
    <scope>NUCLEOTIDE SEQUENCE</scope>
    <source>
        <strain evidence="1">MNA-CCFEE 5262</strain>
    </source>
</reference>
<keyword evidence="2" id="KW-1185">Reference proteome</keyword>
<dbReference type="EMBL" id="JASBWS010000082">
    <property type="protein sequence ID" value="KAJ9099599.1"/>
    <property type="molecule type" value="Genomic_DNA"/>
</dbReference>
<protein>
    <submittedName>
        <fullName evidence="1">Uncharacterized protein</fullName>
    </submittedName>
</protein>
<accession>A0ACC2VKU1</accession>
<evidence type="ECO:0000313" key="1">
    <source>
        <dbReference type="EMBL" id="KAJ9099599.1"/>
    </source>
</evidence>
<organism evidence="1 2">
    <name type="scientific">Naganishia adeliensis</name>
    <dbReference type="NCBI Taxonomy" id="92952"/>
    <lineage>
        <taxon>Eukaryota</taxon>
        <taxon>Fungi</taxon>
        <taxon>Dikarya</taxon>
        <taxon>Basidiomycota</taxon>
        <taxon>Agaricomycotina</taxon>
        <taxon>Tremellomycetes</taxon>
        <taxon>Filobasidiales</taxon>
        <taxon>Filobasidiaceae</taxon>
        <taxon>Naganishia</taxon>
    </lineage>
</organism>
<dbReference type="Proteomes" id="UP001230649">
    <property type="component" value="Unassembled WGS sequence"/>
</dbReference>
<name>A0ACC2VKU1_9TREE</name>
<sequence length="331" mass="36685">MSTSEPQEVHHISRPITVTLGLSDSTKMSNAAPIAAPAAVTSDVLPTPTKYRPAGTIPNTPFYASFISWSLGGLFWTSLLCGTATLILREGWIPGVSVEAIFGTGRWTRAIRPQLGFYLASWALFHVLEFWTTAACNKEKLSVDAFLLNNGLQYHIAHIIGLTEYFITAFLVDDNAASPGGILAFRKCIVLPNAVLPILCAAQALRSLAMIQAADSFSHVVSRTRDKQEGHVLVTWGVYRISRHPSYTGFFYWALSTQLLLGNPISFIGFWFVLSQFFKMRIIDEEIHLVRYFGDAYVQFRKRTGHWLPVNTPYVPPKPRVHVNGAGQAVG</sequence>
<comment type="caution">
    <text evidence="1">The sequence shown here is derived from an EMBL/GenBank/DDBJ whole genome shotgun (WGS) entry which is preliminary data.</text>
</comment>
<evidence type="ECO:0000313" key="2">
    <source>
        <dbReference type="Proteomes" id="UP001230649"/>
    </source>
</evidence>
<gene>
    <name evidence="1" type="ORF">QFC20_005665</name>
</gene>